<accession>A0A8I5ZKP8</accession>
<comment type="similarity">
    <text evidence="2 9">Belongs to the NAD-dependent glycerol-3-phosphate dehydrogenase family.</text>
</comment>
<evidence type="ECO:0000256" key="1">
    <source>
        <dbReference type="ARBA" id="ARBA00004496"/>
    </source>
</evidence>
<feature type="domain" description="Glycerol-3-phosphate dehydrogenase NAD-dependent C-terminal" evidence="13">
    <location>
        <begin position="195"/>
        <end position="341"/>
    </location>
</feature>
<dbReference type="NCBIfam" id="TIGR03376">
    <property type="entry name" value="glycerol3P_DH"/>
    <property type="match status" value="1"/>
</dbReference>
<name>A0A8I5ZKP8_RAT</name>
<dbReference type="InterPro" id="IPR011128">
    <property type="entry name" value="G3P_DH_NAD-dep_N"/>
</dbReference>
<evidence type="ECO:0000259" key="12">
    <source>
        <dbReference type="Pfam" id="PF01210"/>
    </source>
</evidence>
<evidence type="ECO:0000313" key="15">
    <source>
        <dbReference type="Proteomes" id="UP000002494"/>
    </source>
</evidence>
<dbReference type="GO" id="GO:0005829">
    <property type="term" value="C:cytosol"/>
    <property type="evidence" value="ECO:0000318"/>
    <property type="project" value="GO_Central"/>
</dbReference>
<evidence type="ECO:0000256" key="7">
    <source>
        <dbReference type="PIRSR" id="PIRSR000114-1"/>
    </source>
</evidence>
<evidence type="ECO:0000256" key="5">
    <source>
        <dbReference type="ARBA" id="ARBA00023027"/>
    </source>
</evidence>
<dbReference type="GeneID" id="299964"/>
<dbReference type="AlphaFoldDB" id="A0A8I5ZKP8"/>
<feature type="signal peptide" evidence="11">
    <location>
        <begin position="1"/>
        <end position="21"/>
    </location>
</feature>
<reference evidence="14" key="1">
    <citation type="submission" date="2024-01" db="EMBL/GenBank/DDBJ databases">
        <title>GRCr8: a new rat reference genome assembly contstructed from accurate long reads and long range scaffolding.</title>
        <authorList>
            <person name="Doris P.A."/>
            <person name="Kalbfleisch T."/>
            <person name="Li K."/>
            <person name="Howe K."/>
            <person name="Wood J."/>
        </authorList>
    </citation>
    <scope>NUCLEOTIDE SEQUENCE [LARGE SCALE GENOMIC DNA]</scope>
    <source>
        <strain evidence="14">Brown Norway</strain>
    </source>
</reference>
<dbReference type="RGD" id="1563100">
    <property type="gene designation" value="Gpd1l2"/>
</dbReference>
<dbReference type="Pfam" id="PF01210">
    <property type="entry name" value="NAD_Gly3P_dh_N"/>
    <property type="match status" value="1"/>
</dbReference>
<dbReference type="SUPFAM" id="SSF51735">
    <property type="entry name" value="NAD(P)-binding Rossmann-fold domains"/>
    <property type="match status" value="1"/>
</dbReference>
<evidence type="ECO:0000256" key="9">
    <source>
        <dbReference type="RuleBase" id="RU000437"/>
    </source>
</evidence>
<evidence type="ECO:0000259" key="13">
    <source>
        <dbReference type="Pfam" id="PF07479"/>
    </source>
</evidence>
<feature type="active site" description="Proton acceptor" evidence="7">
    <location>
        <position position="206"/>
    </location>
</feature>
<dbReference type="GO" id="GO:0051287">
    <property type="term" value="F:NAD binding"/>
    <property type="evidence" value="ECO:0007669"/>
    <property type="project" value="UniProtKB-UniRule"/>
</dbReference>
<dbReference type="GeneTree" id="ENSGT00390000003114"/>
<dbReference type="InterPro" id="IPR006109">
    <property type="entry name" value="G3P_DH_NAD-dep_C"/>
</dbReference>
<evidence type="ECO:0000313" key="16">
    <source>
        <dbReference type="RGD" id="1563100"/>
    </source>
</evidence>
<keyword evidence="5 8" id="KW-0520">NAD</keyword>
<dbReference type="FunFam" id="1.10.1040.10:FF:000084">
    <property type="entry name" value="Glycerol-3-phosphate dehydrogenase [NAD(+)], cytoplasmic"/>
    <property type="match status" value="1"/>
</dbReference>
<reference evidence="14" key="2">
    <citation type="submission" date="2025-08" db="UniProtKB">
        <authorList>
            <consortium name="Ensembl"/>
        </authorList>
    </citation>
    <scope>IDENTIFICATION</scope>
    <source>
        <strain evidence="14">Brown Norway</strain>
    </source>
</reference>
<dbReference type="KEGG" id="rno:299964"/>
<dbReference type="Proteomes" id="UP000002494">
    <property type="component" value="Chromosome 7"/>
</dbReference>
<feature type="binding site" evidence="8">
    <location>
        <position position="300"/>
    </location>
    <ligand>
        <name>NAD(+)</name>
        <dbReference type="ChEBI" id="CHEBI:57540"/>
    </ligand>
</feature>
<sequence length="351" mass="38573">MGATTLRVCIVGFWSWGSAIAKIIGTNVKNQQKFASTVKMWVSEEAVNGRKLTDIINHYHENVKYLPGHKLPENVVAVANLSEAVQDADLLVFTTPHQFIHKICNEITGRVPKKALGIIHMESIDEGPRGLMLISDIIREKIGMDVSVLMGANTAREVAAGEFCETTIGSKVIQNGILFKELLQTSNFCITVVDDADAVELCGALKHIVAMGTNFCNGLHCGNNSKAAVLRLGLVEMITFTRIFCKSQVSTTTFLESCGFANPITICYRGSDCKEAKTFPRIGKTMGNLQKEVLNGQTLQGLKTSALVYQFLKQKGLLAKFPLFVTVYRICYEGRPSTEILTCLQNHPAHM</sequence>
<dbReference type="RGD" id="15003286">
    <property type="gene designation" value="AABR07058116.1"/>
</dbReference>
<dbReference type="InterPro" id="IPR036291">
    <property type="entry name" value="NAD(P)-bd_dom_sf"/>
</dbReference>
<keyword evidence="3" id="KW-0963">Cytoplasm</keyword>
<dbReference type="InterPro" id="IPR008927">
    <property type="entry name" value="6-PGluconate_DH-like_C_sf"/>
</dbReference>
<dbReference type="PANTHER" id="PTHR11728">
    <property type="entry name" value="GLYCEROL-3-PHOSPHATE DEHYDROGENASE"/>
    <property type="match status" value="1"/>
</dbReference>
<evidence type="ECO:0000256" key="4">
    <source>
        <dbReference type="ARBA" id="ARBA00023002"/>
    </source>
</evidence>
<evidence type="ECO:0000256" key="10">
    <source>
        <dbReference type="RuleBase" id="RU361243"/>
    </source>
</evidence>
<keyword evidence="4 9" id="KW-0560">Oxidoreductase</keyword>
<dbReference type="InterPro" id="IPR017751">
    <property type="entry name" value="G3P_DH_NAD-dep_euk"/>
</dbReference>
<dbReference type="CTD" id="299964"/>
<dbReference type="InterPro" id="IPR013328">
    <property type="entry name" value="6PGD_dom2"/>
</dbReference>
<dbReference type="GO" id="GO:0005975">
    <property type="term" value="P:carbohydrate metabolic process"/>
    <property type="evidence" value="ECO:0007669"/>
    <property type="project" value="InterPro"/>
</dbReference>
<comment type="subcellular location">
    <subcellularLocation>
        <location evidence="1">Cytoplasm</location>
    </subcellularLocation>
</comment>
<feature type="domain" description="Glycerol-3-phosphate dehydrogenase NAD-dependent N-terminal" evidence="12">
    <location>
        <begin position="8"/>
        <end position="172"/>
    </location>
</feature>
<evidence type="ECO:0000256" key="3">
    <source>
        <dbReference type="ARBA" id="ARBA00022490"/>
    </source>
</evidence>
<dbReference type="AGR" id="RGD:1563100"/>
<feature type="chain" id="PRO_5035179299" description="Glycerol-3-phosphate dehydrogenase [NAD(+)]" evidence="11">
    <location>
        <begin position="22"/>
        <end position="351"/>
    </location>
</feature>
<dbReference type="GO" id="GO:0046168">
    <property type="term" value="P:glycerol-3-phosphate catabolic process"/>
    <property type="evidence" value="ECO:0007669"/>
    <property type="project" value="UniProtKB-UniRule"/>
</dbReference>
<dbReference type="Gene3D" id="1.10.1040.10">
    <property type="entry name" value="N-(1-d-carboxylethyl)-l-norvaline Dehydrogenase, domain 2"/>
    <property type="match status" value="1"/>
</dbReference>
<dbReference type="InterPro" id="IPR006168">
    <property type="entry name" value="G3P_DH_NAD-dep"/>
</dbReference>
<dbReference type="Gene3D" id="3.40.50.720">
    <property type="entry name" value="NAD(P)-binding Rossmann-like Domain"/>
    <property type="match status" value="1"/>
</dbReference>
<dbReference type="PRINTS" id="PR00077">
    <property type="entry name" value="GPDHDRGNASE"/>
</dbReference>
<evidence type="ECO:0000256" key="2">
    <source>
        <dbReference type="ARBA" id="ARBA00011009"/>
    </source>
</evidence>
<dbReference type="SUPFAM" id="SSF48179">
    <property type="entry name" value="6-phosphogluconate dehydrogenase C-terminal domain-like"/>
    <property type="match status" value="1"/>
</dbReference>
<keyword evidence="11" id="KW-0732">Signal</keyword>
<evidence type="ECO:0000256" key="6">
    <source>
        <dbReference type="ARBA" id="ARBA00048723"/>
    </source>
</evidence>
<dbReference type="PIRSF" id="PIRSF000114">
    <property type="entry name" value="Glycerol-3-P_dh"/>
    <property type="match status" value="1"/>
</dbReference>
<dbReference type="Ensembl" id="ENSRNOT00000006506.7">
    <property type="protein sequence ID" value="ENSRNOP00000078340.1"/>
    <property type="gene ID" value="ENSRNOG00000004906.7"/>
</dbReference>
<dbReference type="GO" id="GO:0016616">
    <property type="term" value="F:oxidoreductase activity, acting on the CH-OH group of donors, NAD or NADP as acceptor"/>
    <property type="evidence" value="ECO:0007669"/>
    <property type="project" value="InterPro"/>
</dbReference>
<evidence type="ECO:0000256" key="8">
    <source>
        <dbReference type="PIRSR" id="PIRSR000114-3"/>
    </source>
</evidence>
<gene>
    <name evidence="16" type="primary">Gpd1l2</name>
    <name evidence="14" type="synonym">AABR07058116.1</name>
    <name evidence="16" type="synonym">RGD1563100</name>
</gene>
<dbReference type="PANTHER" id="PTHR11728:SF7">
    <property type="entry name" value="GLYCEROL-3-PHOSPHATE DEHYDROGENASE 1-LIKE PROTEIN"/>
    <property type="match status" value="1"/>
</dbReference>
<dbReference type="RefSeq" id="XP_038936131.1">
    <property type="nucleotide sequence ID" value="XM_039080203.2"/>
</dbReference>
<dbReference type="GO" id="GO:0042803">
    <property type="term" value="F:protein homodimerization activity"/>
    <property type="evidence" value="ECO:0007669"/>
    <property type="project" value="InterPro"/>
</dbReference>
<dbReference type="RefSeq" id="XP_038936132.1">
    <property type="nucleotide sequence ID" value="XM_039080204.2"/>
</dbReference>
<dbReference type="Pfam" id="PF07479">
    <property type="entry name" value="NAD_Gly3P_dh_C"/>
    <property type="match status" value="1"/>
</dbReference>
<proteinExistence type="inferred from homology"/>
<reference evidence="14" key="3">
    <citation type="submission" date="2025-09" db="UniProtKB">
        <authorList>
            <consortium name="Ensembl"/>
        </authorList>
    </citation>
    <scope>IDENTIFICATION</scope>
    <source>
        <strain evidence="14">Brown Norway</strain>
    </source>
</reference>
<dbReference type="FunFam" id="3.40.50.720:FF:000088">
    <property type="entry name" value="Glycerol-3-phosphate dehydrogenase [NAD(+)]"/>
    <property type="match status" value="1"/>
</dbReference>
<evidence type="ECO:0000313" key="14">
    <source>
        <dbReference type="Ensembl" id="ENSRNOP00000078340.1"/>
    </source>
</evidence>
<feature type="binding site" evidence="8">
    <location>
        <position position="155"/>
    </location>
    <ligand>
        <name>NAD(+)</name>
        <dbReference type="ChEBI" id="CHEBI:57540"/>
    </ligand>
</feature>
<protein>
    <recommendedName>
        <fullName evidence="10">Glycerol-3-phosphate dehydrogenase [NAD(+)]</fullName>
        <ecNumber evidence="10">1.1.1.8</ecNumber>
    </recommendedName>
</protein>
<keyword evidence="15" id="KW-1185">Reference proteome</keyword>
<comment type="catalytic activity">
    <reaction evidence="6">
        <text>sn-glycerol 3-phosphate + NAD(+) = dihydroxyacetone phosphate + NADH + H(+)</text>
        <dbReference type="Rhea" id="RHEA:11092"/>
        <dbReference type="ChEBI" id="CHEBI:15378"/>
        <dbReference type="ChEBI" id="CHEBI:57540"/>
        <dbReference type="ChEBI" id="CHEBI:57597"/>
        <dbReference type="ChEBI" id="CHEBI:57642"/>
        <dbReference type="ChEBI" id="CHEBI:57945"/>
        <dbReference type="EC" id="1.1.1.8"/>
    </reaction>
    <physiologicalReaction direction="left-to-right" evidence="6">
        <dbReference type="Rhea" id="RHEA:11093"/>
    </physiologicalReaction>
</comment>
<feature type="binding site" evidence="8">
    <location>
        <position position="99"/>
    </location>
    <ligand>
        <name>NAD(+)</name>
        <dbReference type="ChEBI" id="CHEBI:57540"/>
    </ligand>
</feature>
<organism evidence="14 15">
    <name type="scientific">Rattus norvegicus</name>
    <name type="common">Rat</name>
    <dbReference type="NCBI Taxonomy" id="10116"/>
    <lineage>
        <taxon>Eukaryota</taxon>
        <taxon>Metazoa</taxon>
        <taxon>Chordata</taxon>
        <taxon>Craniata</taxon>
        <taxon>Vertebrata</taxon>
        <taxon>Euteleostomi</taxon>
        <taxon>Mammalia</taxon>
        <taxon>Eutheria</taxon>
        <taxon>Euarchontoglires</taxon>
        <taxon>Glires</taxon>
        <taxon>Rodentia</taxon>
        <taxon>Myomorpha</taxon>
        <taxon>Muroidea</taxon>
        <taxon>Muridae</taxon>
        <taxon>Murinae</taxon>
        <taxon>Rattus</taxon>
    </lineage>
</organism>
<dbReference type="EC" id="1.1.1.8" evidence="10"/>
<evidence type="ECO:0000256" key="11">
    <source>
        <dbReference type="SAM" id="SignalP"/>
    </source>
</evidence>